<dbReference type="EMBL" id="CP159578">
    <property type="protein sequence ID" value="XCJ80805.1"/>
    <property type="molecule type" value="Genomic_DNA"/>
</dbReference>
<dbReference type="Pfam" id="PF00324">
    <property type="entry name" value="AA_permease"/>
    <property type="match status" value="1"/>
</dbReference>
<keyword evidence="4 7" id="KW-1133">Transmembrane helix</keyword>
<dbReference type="PANTHER" id="PTHR43495:SF5">
    <property type="entry name" value="GAMMA-AMINOBUTYRIC ACID PERMEASE"/>
    <property type="match status" value="1"/>
</dbReference>
<name>A0AB74UFW6_9GAMM</name>
<evidence type="ECO:0000256" key="2">
    <source>
        <dbReference type="ARBA" id="ARBA00022448"/>
    </source>
</evidence>
<feature type="region of interest" description="Disordered" evidence="6">
    <location>
        <begin position="460"/>
        <end position="483"/>
    </location>
</feature>
<keyword evidence="2" id="KW-0813">Transport</keyword>
<dbReference type="GO" id="GO:0006865">
    <property type="term" value="P:amino acid transport"/>
    <property type="evidence" value="ECO:0007669"/>
    <property type="project" value="InterPro"/>
</dbReference>
<evidence type="ECO:0000256" key="1">
    <source>
        <dbReference type="ARBA" id="ARBA00004141"/>
    </source>
</evidence>
<proteinExistence type="predicted"/>
<feature type="transmembrane region" description="Helical" evidence="7">
    <location>
        <begin position="18"/>
        <end position="39"/>
    </location>
</feature>
<evidence type="ECO:0000256" key="6">
    <source>
        <dbReference type="SAM" id="MobiDB-lite"/>
    </source>
</evidence>
<keyword evidence="5 7" id="KW-0472">Membrane</keyword>
<gene>
    <name evidence="9" type="ORF">ABV408_06370</name>
</gene>
<comment type="subcellular location">
    <subcellularLocation>
        <location evidence="1">Membrane</location>
        <topology evidence="1">Multi-pass membrane protein</topology>
    </subcellularLocation>
</comment>
<feature type="transmembrane region" description="Helical" evidence="7">
    <location>
        <begin position="127"/>
        <end position="148"/>
    </location>
</feature>
<sequence length="483" mass="51833">MQESQETPFKRSMQSRHLVMLSLGGVIGTGLFLSSGYTVNQAGPLGAIVAYLIGGLVAWLVMMCLGELAVHMPEAGAFSAHATRYIGPGTGYTVAWLYWLTWTVALGSEFTAAAVFMGRWFPEVPGWYWSAIFAAIVFATNAFTTRLFAETEFWLSLIKVATVVIFVVLGAAAVLGFVPLADAPAGAPAPGLSNLWAEGAFPTGYLAIGTTLLAVMFAFSGTELIGIAAGETVDPATNVPRAIRATLWRLILFFVGTIVVIAALLPREQAGLVESPFVAVFDRIGVPGAADVINLVIITALISAANSGLYASSRMLWTLSRQGTLPRALGRLNRRGIPLNAVILSMLGGFGALFSSVYAPDLVYLALVSISGLAVVLVWMAIAASQWRFRRVYVRAGNDPRDLVYRTPGYPWVPLAAFGFCLFACVGIAFDPQQRIALYFGVPFVALCYACYYLTRPRQPATQADPAGDSHRRYADVTEEPTS</sequence>
<evidence type="ECO:0000313" key="9">
    <source>
        <dbReference type="EMBL" id="XCJ80805.1"/>
    </source>
</evidence>
<feature type="transmembrane region" description="Helical" evidence="7">
    <location>
        <begin position="45"/>
        <end position="65"/>
    </location>
</feature>
<feature type="transmembrane region" description="Helical" evidence="7">
    <location>
        <begin position="364"/>
        <end position="389"/>
    </location>
</feature>
<feature type="transmembrane region" description="Helical" evidence="7">
    <location>
        <begin position="292"/>
        <end position="311"/>
    </location>
</feature>
<dbReference type="PANTHER" id="PTHR43495">
    <property type="entry name" value="GABA PERMEASE"/>
    <property type="match status" value="1"/>
</dbReference>
<evidence type="ECO:0000256" key="4">
    <source>
        <dbReference type="ARBA" id="ARBA00022989"/>
    </source>
</evidence>
<dbReference type="PIRSF" id="PIRSF006060">
    <property type="entry name" value="AA_transporter"/>
    <property type="match status" value="1"/>
</dbReference>
<feature type="transmembrane region" description="Helical" evidence="7">
    <location>
        <begin position="160"/>
        <end position="180"/>
    </location>
</feature>
<dbReference type="InterPro" id="IPR004840">
    <property type="entry name" value="Amino_acid_permease_CS"/>
</dbReference>
<evidence type="ECO:0000259" key="8">
    <source>
        <dbReference type="Pfam" id="PF00324"/>
    </source>
</evidence>
<keyword evidence="3 7" id="KW-0812">Transmembrane</keyword>
<evidence type="ECO:0000256" key="7">
    <source>
        <dbReference type="SAM" id="Phobius"/>
    </source>
</evidence>
<dbReference type="FunFam" id="1.20.1740.10:FF:000001">
    <property type="entry name" value="Amino acid permease"/>
    <property type="match status" value="1"/>
</dbReference>
<protein>
    <submittedName>
        <fullName evidence="9">Amino acid permease</fullName>
    </submittedName>
</protein>
<dbReference type="AlphaFoldDB" id="A0AB74UFW6"/>
<dbReference type="RefSeq" id="WP_353981613.1">
    <property type="nucleotide sequence ID" value="NZ_CP159578.1"/>
</dbReference>
<feature type="transmembrane region" description="Helical" evidence="7">
    <location>
        <begin position="247"/>
        <end position="265"/>
    </location>
</feature>
<feature type="domain" description="Amino acid permease/ SLC12A" evidence="8">
    <location>
        <begin position="17"/>
        <end position="455"/>
    </location>
</feature>
<evidence type="ECO:0000256" key="3">
    <source>
        <dbReference type="ARBA" id="ARBA00022692"/>
    </source>
</evidence>
<reference evidence="9" key="1">
    <citation type="submission" date="2024-06" db="EMBL/GenBank/DDBJ databases">
        <title>Complete genome of Salinicola endophyticus HNIBRBA4755.</title>
        <authorList>
            <person name="Shin S.Y."/>
            <person name="Kang H."/>
            <person name="Song J."/>
        </authorList>
    </citation>
    <scope>NUCLEOTIDE SEQUENCE</scope>
    <source>
        <strain evidence="9">HNIBRBA4755</strain>
    </source>
</reference>
<dbReference type="InterPro" id="IPR004841">
    <property type="entry name" value="AA-permease/SLC12A_dom"/>
</dbReference>
<feature type="transmembrane region" description="Helical" evidence="7">
    <location>
        <begin position="410"/>
        <end position="430"/>
    </location>
</feature>
<dbReference type="GO" id="GO:0016020">
    <property type="term" value="C:membrane"/>
    <property type="evidence" value="ECO:0007669"/>
    <property type="project" value="UniProtKB-SubCell"/>
</dbReference>
<dbReference type="GO" id="GO:0055085">
    <property type="term" value="P:transmembrane transport"/>
    <property type="evidence" value="ECO:0007669"/>
    <property type="project" value="InterPro"/>
</dbReference>
<accession>A0AB74UFW6</accession>
<feature type="transmembrane region" description="Helical" evidence="7">
    <location>
        <begin position="337"/>
        <end position="358"/>
    </location>
</feature>
<feature type="transmembrane region" description="Helical" evidence="7">
    <location>
        <begin position="200"/>
        <end position="219"/>
    </location>
</feature>
<dbReference type="Gene3D" id="1.20.1740.10">
    <property type="entry name" value="Amino acid/polyamine transporter I"/>
    <property type="match status" value="1"/>
</dbReference>
<evidence type="ECO:0000256" key="5">
    <source>
        <dbReference type="ARBA" id="ARBA00023136"/>
    </source>
</evidence>
<feature type="transmembrane region" description="Helical" evidence="7">
    <location>
        <begin position="436"/>
        <end position="455"/>
    </location>
</feature>
<dbReference type="PROSITE" id="PS00218">
    <property type="entry name" value="AMINO_ACID_PERMEASE_1"/>
    <property type="match status" value="1"/>
</dbReference>
<organism evidence="9">
    <name type="scientific">Salinicola endophyticus</name>
    <dbReference type="NCBI Taxonomy" id="1949083"/>
    <lineage>
        <taxon>Bacteria</taxon>
        <taxon>Pseudomonadati</taxon>
        <taxon>Pseudomonadota</taxon>
        <taxon>Gammaproteobacteria</taxon>
        <taxon>Oceanospirillales</taxon>
        <taxon>Halomonadaceae</taxon>
        <taxon>Salinicola</taxon>
    </lineage>
</organism>